<evidence type="ECO:0000313" key="2">
    <source>
        <dbReference type="EMBL" id="MZR14441.1"/>
    </source>
</evidence>
<dbReference type="Proteomes" id="UP000467322">
    <property type="component" value="Unassembled WGS sequence"/>
</dbReference>
<comment type="caution">
    <text evidence="2">The sequence shown here is derived from an EMBL/GenBank/DDBJ whole genome shotgun (WGS) entry which is preliminary data.</text>
</comment>
<name>A0A845MB91_9RHOB</name>
<organism evidence="2 3">
    <name type="scientific">Maritimibacter harenae</name>
    <dbReference type="NCBI Taxonomy" id="2606218"/>
    <lineage>
        <taxon>Bacteria</taxon>
        <taxon>Pseudomonadati</taxon>
        <taxon>Pseudomonadota</taxon>
        <taxon>Alphaproteobacteria</taxon>
        <taxon>Rhodobacterales</taxon>
        <taxon>Roseobacteraceae</taxon>
        <taxon>Maritimibacter</taxon>
    </lineage>
</organism>
<keyword evidence="1" id="KW-1133">Transmembrane helix</keyword>
<feature type="transmembrane region" description="Helical" evidence="1">
    <location>
        <begin position="33"/>
        <end position="51"/>
    </location>
</feature>
<feature type="transmembrane region" description="Helical" evidence="1">
    <location>
        <begin position="58"/>
        <end position="76"/>
    </location>
</feature>
<keyword evidence="1" id="KW-0472">Membrane</keyword>
<dbReference type="EMBL" id="WTUX01000019">
    <property type="protein sequence ID" value="MZR14441.1"/>
    <property type="molecule type" value="Genomic_DNA"/>
</dbReference>
<accession>A0A845MB91</accession>
<gene>
    <name evidence="2" type="ORF">GQE99_15590</name>
</gene>
<proteinExistence type="predicted"/>
<dbReference type="RefSeq" id="WP_161352564.1">
    <property type="nucleotide sequence ID" value="NZ_WTUX01000019.1"/>
</dbReference>
<sequence>MTIQMRFALAAAGLLFLMPLLAGILKASVFWCLAFYAVFILNAVLGAKRVGREGGIKALAPILGAQGVMIIIFYLIGRFVNLIAMGGDRVALTPTIYAIFALIAVAALVSGLIASKKPAQPSEASDA</sequence>
<keyword evidence="3" id="KW-1185">Reference proteome</keyword>
<dbReference type="AlphaFoldDB" id="A0A845MB91"/>
<feature type="transmembrane region" description="Helical" evidence="1">
    <location>
        <begin position="96"/>
        <end position="114"/>
    </location>
</feature>
<evidence type="ECO:0000256" key="1">
    <source>
        <dbReference type="SAM" id="Phobius"/>
    </source>
</evidence>
<reference evidence="2 3" key="1">
    <citation type="submission" date="2019-12" db="EMBL/GenBank/DDBJ databases">
        <title>Maritimibacter sp. nov. sp. isolated from sea sand.</title>
        <authorList>
            <person name="Kim J."/>
            <person name="Jeong S.E."/>
            <person name="Jung H.S."/>
            <person name="Jeon C.O."/>
        </authorList>
    </citation>
    <scope>NUCLEOTIDE SEQUENCE [LARGE SCALE GENOMIC DNA]</scope>
    <source>
        <strain evidence="2 3">DP07</strain>
    </source>
</reference>
<evidence type="ECO:0000313" key="3">
    <source>
        <dbReference type="Proteomes" id="UP000467322"/>
    </source>
</evidence>
<keyword evidence="1" id="KW-0812">Transmembrane</keyword>
<protein>
    <submittedName>
        <fullName evidence="2">Uncharacterized protein</fullName>
    </submittedName>
</protein>